<dbReference type="InterPro" id="IPR042099">
    <property type="entry name" value="ANL_N_sf"/>
</dbReference>
<feature type="region of interest" description="Disordered" evidence="2">
    <location>
        <begin position="66"/>
        <end position="89"/>
    </location>
</feature>
<dbReference type="Gene3D" id="3.40.50.12780">
    <property type="entry name" value="N-terminal domain of ligase-like"/>
    <property type="match status" value="1"/>
</dbReference>
<comment type="caution">
    <text evidence="3">The sequence shown here is derived from an EMBL/GenBank/DDBJ whole genome shotgun (WGS) entry which is preliminary data.</text>
</comment>
<dbReference type="EMBL" id="BAAAID010000011">
    <property type="protein sequence ID" value="GAA0925204.1"/>
    <property type="molecule type" value="Genomic_DNA"/>
</dbReference>
<sequence length="89" mass="9804">MLANLEQMRLAAAITPDDVVASWMPYFHDMGLIGTHLGPLAARAKQVRLEPLSFAKRPALWLETAARHRGDPPVRRQLRPGPGRTADPG</sequence>
<name>A0ABN1PA94_9ACTN</name>
<accession>A0ABN1PA94</accession>
<comment type="similarity">
    <text evidence="1">Belongs to the ATP-dependent AMP-binding enzyme family.</text>
</comment>
<dbReference type="SUPFAM" id="SSF56801">
    <property type="entry name" value="Acetyl-CoA synthetase-like"/>
    <property type="match status" value="1"/>
</dbReference>
<evidence type="ECO:0000256" key="1">
    <source>
        <dbReference type="ARBA" id="ARBA00006432"/>
    </source>
</evidence>
<organism evidence="3 4">
    <name type="scientific">Streptomyces rhizosphaericus</name>
    <dbReference type="NCBI Taxonomy" id="114699"/>
    <lineage>
        <taxon>Bacteria</taxon>
        <taxon>Bacillati</taxon>
        <taxon>Actinomycetota</taxon>
        <taxon>Actinomycetes</taxon>
        <taxon>Kitasatosporales</taxon>
        <taxon>Streptomycetaceae</taxon>
        <taxon>Streptomyces</taxon>
        <taxon>Streptomyces violaceusniger group</taxon>
    </lineage>
</organism>
<keyword evidence="4" id="KW-1185">Reference proteome</keyword>
<evidence type="ECO:0000313" key="4">
    <source>
        <dbReference type="Proteomes" id="UP001500418"/>
    </source>
</evidence>
<protein>
    <recommendedName>
        <fullName evidence="5">AMP-dependent synthetase/ligase domain-containing protein</fullName>
    </recommendedName>
</protein>
<dbReference type="Proteomes" id="UP001500418">
    <property type="component" value="Unassembled WGS sequence"/>
</dbReference>
<dbReference type="PANTHER" id="PTHR22754">
    <property type="entry name" value="DISCO-INTERACTING PROTEIN 2 DIP2 -RELATED"/>
    <property type="match status" value="1"/>
</dbReference>
<dbReference type="PANTHER" id="PTHR22754:SF32">
    <property type="entry name" value="DISCO-INTERACTING PROTEIN 2"/>
    <property type="match status" value="1"/>
</dbReference>
<gene>
    <name evidence="3" type="ORF">GCM10009575_023180</name>
</gene>
<evidence type="ECO:0000256" key="2">
    <source>
        <dbReference type="SAM" id="MobiDB-lite"/>
    </source>
</evidence>
<evidence type="ECO:0008006" key="5">
    <source>
        <dbReference type="Google" id="ProtNLM"/>
    </source>
</evidence>
<proteinExistence type="inferred from homology"/>
<reference evidence="3 4" key="1">
    <citation type="journal article" date="2019" name="Int. J. Syst. Evol. Microbiol.">
        <title>The Global Catalogue of Microorganisms (GCM) 10K type strain sequencing project: providing services to taxonomists for standard genome sequencing and annotation.</title>
        <authorList>
            <consortium name="The Broad Institute Genomics Platform"/>
            <consortium name="The Broad Institute Genome Sequencing Center for Infectious Disease"/>
            <person name="Wu L."/>
            <person name="Ma J."/>
        </authorList>
    </citation>
    <scope>NUCLEOTIDE SEQUENCE [LARGE SCALE GENOMIC DNA]</scope>
    <source>
        <strain evidence="3 4">JCM 11444</strain>
    </source>
</reference>
<evidence type="ECO:0000313" key="3">
    <source>
        <dbReference type="EMBL" id="GAA0925204.1"/>
    </source>
</evidence>